<accession>A0ABU9ETY3</accession>
<feature type="region of interest" description="Disordered" evidence="2">
    <location>
        <begin position="201"/>
        <end position="242"/>
    </location>
</feature>
<evidence type="ECO:0000313" key="3">
    <source>
        <dbReference type="EMBL" id="MEK9515377.1"/>
    </source>
</evidence>
<dbReference type="RefSeq" id="WP_006624503.1">
    <property type="nucleotide sequence ID" value="NZ_JBBWYZ010000040.1"/>
</dbReference>
<evidence type="ECO:0000313" key="4">
    <source>
        <dbReference type="Proteomes" id="UP001387447"/>
    </source>
</evidence>
<feature type="compositionally biased region" description="Basic and acidic residues" evidence="2">
    <location>
        <begin position="32"/>
        <end position="53"/>
    </location>
</feature>
<comment type="caution">
    <text evidence="3">The sequence shown here is derived from an EMBL/GenBank/DDBJ whole genome shotgun (WGS) entry which is preliminary data.</text>
</comment>
<feature type="coiled-coil region" evidence="1">
    <location>
        <begin position="107"/>
        <end position="186"/>
    </location>
</feature>
<keyword evidence="4" id="KW-1185">Reference proteome</keyword>
<keyword evidence="1" id="KW-0175">Coiled coil</keyword>
<gene>
    <name evidence="3" type="ORF">AAEJ74_28150</name>
</gene>
<feature type="region of interest" description="Disordered" evidence="2">
    <location>
        <begin position="26"/>
        <end position="88"/>
    </location>
</feature>
<organism evidence="3 4">
    <name type="scientific">Limnospira fusiformis PMC 851.14</name>
    <dbReference type="NCBI Taxonomy" id="2219512"/>
    <lineage>
        <taxon>Bacteria</taxon>
        <taxon>Bacillati</taxon>
        <taxon>Cyanobacteriota</taxon>
        <taxon>Cyanophyceae</taxon>
        <taxon>Oscillatoriophycideae</taxon>
        <taxon>Oscillatoriales</taxon>
        <taxon>Sirenicapillariaceae</taxon>
        <taxon>Limnospira</taxon>
    </lineage>
</organism>
<evidence type="ECO:0000256" key="1">
    <source>
        <dbReference type="SAM" id="Coils"/>
    </source>
</evidence>
<feature type="compositionally biased region" description="Polar residues" evidence="2">
    <location>
        <begin position="225"/>
        <end position="242"/>
    </location>
</feature>
<reference evidence="3 4" key="1">
    <citation type="journal article" date="2024" name="Front. Microbiol.">
        <title>Transcriptomic insights into the dominance of two phototrophs throughout the water column of a tropical hypersaline-alkaline crater lake (Dziani Dzaha, Mayotte).</title>
        <authorList>
            <person name="Duperron S."/>
            <person name="Halary S."/>
            <person name="Bouly J.-P."/>
            <person name="Roussel T."/>
            <person name="Hugoni M."/>
            <person name="Bruto M."/>
            <person name="Oger P."/>
            <person name="Duval C."/>
            <person name="Woo A."/>
            <person name="Jezequiel D."/>
            <person name="Ader M."/>
            <person name="Leboulanger C."/>
            <person name="Agogue H."/>
            <person name="Grossi V."/>
            <person name="Trousselier M."/>
            <person name="Bernard C."/>
        </authorList>
    </citation>
    <scope>NUCLEOTIDE SEQUENCE [LARGE SCALE GENOMIC DNA]</scope>
    <source>
        <strain evidence="3 4">PMC 851.14</strain>
    </source>
</reference>
<proteinExistence type="predicted"/>
<protein>
    <submittedName>
        <fullName evidence="3">Uncharacterized protein</fullName>
    </submittedName>
</protein>
<evidence type="ECO:0000256" key="2">
    <source>
        <dbReference type="SAM" id="MobiDB-lite"/>
    </source>
</evidence>
<name>A0ABU9ETY3_LIMFS</name>
<sequence>MQPPKRIYFSPRDRCMLNEVVSAAHQATGHTVPREEMMVKKSLADMVKQEAEKAGSPPPESADTDHQINTSTSPRDNTSSSRPTPTQAELEAQMELEAQVAWLESHLQQSQETEQTLKKEISALQLTVKNAQASHRQLATTINKLQQELEEKNKLIAQLKQETEAAAALKEKLEQAELIALHLSETNTKLLQHIEQLKLESSTSKLAQKPTKRSPPHLVPRPEHSLSQPMNNEDFSQSTWLL</sequence>
<dbReference type="Proteomes" id="UP001387447">
    <property type="component" value="Unassembled WGS sequence"/>
</dbReference>
<feature type="compositionally biased region" description="Polar residues" evidence="2">
    <location>
        <begin position="67"/>
        <end position="86"/>
    </location>
</feature>
<dbReference type="EMBL" id="JBBWYZ010000040">
    <property type="protein sequence ID" value="MEK9515377.1"/>
    <property type="molecule type" value="Genomic_DNA"/>
</dbReference>